<keyword evidence="2" id="KW-0547">Nucleotide-binding</keyword>
<dbReference type="InterPro" id="IPR007831">
    <property type="entry name" value="T2SS_GspE_N"/>
</dbReference>
<dbReference type="EMBL" id="AHKH01000021">
    <property type="protein sequence ID" value="EHQ62425.1"/>
    <property type="molecule type" value="Genomic_DNA"/>
</dbReference>
<dbReference type="FunFam" id="3.40.50.300:FF:000398">
    <property type="entry name" value="Type IV pilus assembly ATPase PilB"/>
    <property type="match status" value="1"/>
</dbReference>
<name>H3SEX8_9BACL</name>
<dbReference type="RefSeq" id="WP_006676585.1">
    <property type="nucleotide sequence ID" value="NZ_AHKH01000021.1"/>
</dbReference>
<gene>
    <name evidence="5" type="ORF">PDENDC454_10415</name>
</gene>
<comment type="similarity">
    <text evidence="1">Belongs to the GSP E family.</text>
</comment>
<dbReference type="InterPro" id="IPR003593">
    <property type="entry name" value="AAA+_ATPase"/>
</dbReference>
<dbReference type="PANTHER" id="PTHR30258:SF3">
    <property type="entry name" value="SLL1921 PROTEIN"/>
    <property type="match status" value="1"/>
</dbReference>
<sequence length="566" mass="64155">MKQRKRIGELMVEVGLITPAQLQHALAVQAKHKGRLGDVLLSEGLITEEQLIEVLDYQLGIPHVQLYRHHIEQEIIDLISQRLAEQYRVLPLRIEDSKLIVAMEDPLDYYALEELRLATGYRIEPVIATREELGRMIRRYYGMQESVDEMLQHLQQYEEETLSAQLEDEQSPVVRTVNQLITQAVTVRASDIHLDPQGEELAIRYRVDGVLRTERTLPKHMQNVIVARIKILANLNLTERRLPQDGRFEWLHAHEQWDVRVSTLPTIHGEKVVMRLLNQHHGISGLDQLGFTPHNLAQFQRAIQSTYGIILLTGPTGSGKSTTLYAALSQLYHQGINIMTIEDPVEYQLPGINQVQVNAAIGMTFARGLRAMLRQDPNIIMVGEIRDLETAEIAVRAAMTGHLVLSTLHTNSAVNTMTRLMDMGVEPYLVSSSLLCVAGQRLVRRVCTQCAQPCEPTLEERMWLERYRLPLDGLRRGTGCEACGRTGYRGRLAIHEVLKMDDELRLLTMNKRPDSEYRAAAAAQNFASLFEDGLRKAAEGLTTISEVIRVATPEEEELQERSALVQ</sequence>
<dbReference type="PANTHER" id="PTHR30258">
    <property type="entry name" value="TYPE II SECRETION SYSTEM PROTEIN GSPE-RELATED"/>
    <property type="match status" value="1"/>
</dbReference>
<dbReference type="InterPro" id="IPR037257">
    <property type="entry name" value="T2SS_E_N_sf"/>
</dbReference>
<keyword evidence="6" id="KW-1185">Reference proteome</keyword>
<dbReference type="SUPFAM" id="SSF52540">
    <property type="entry name" value="P-loop containing nucleoside triphosphate hydrolases"/>
    <property type="match status" value="1"/>
</dbReference>
<dbReference type="PATRIC" id="fig|1131935.3.peg.2144"/>
<dbReference type="Pfam" id="PF00437">
    <property type="entry name" value="T2SSE"/>
    <property type="match status" value="1"/>
</dbReference>
<evidence type="ECO:0000259" key="4">
    <source>
        <dbReference type="SMART" id="SM00382"/>
    </source>
</evidence>
<dbReference type="Gene3D" id="3.30.300.160">
    <property type="entry name" value="Type II secretion system, protein E, N-terminal domain"/>
    <property type="match status" value="1"/>
</dbReference>
<accession>H3SEX8</accession>
<dbReference type="Pfam" id="PF05157">
    <property type="entry name" value="MshEN"/>
    <property type="match status" value="1"/>
</dbReference>
<dbReference type="GO" id="GO:0016887">
    <property type="term" value="F:ATP hydrolysis activity"/>
    <property type="evidence" value="ECO:0007669"/>
    <property type="project" value="TreeGrafter"/>
</dbReference>
<dbReference type="Gene3D" id="3.40.50.300">
    <property type="entry name" value="P-loop containing nucleotide triphosphate hydrolases"/>
    <property type="match status" value="1"/>
</dbReference>
<dbReference type="STRING" id="1131935.PDENDC454_10415"/>
<dbReference type="SUPFAM" id="SSF160246">
    <property type="entry name" value="EspE N-terminal domain-like"/>
    <property type="match status" value="1"/>
</dbReference>
<protein>
    <submittedName>
        <fullName evidence="5">Type II secretion system protein E</fullName>
    </submittedName>
</protein>
<reference evidence="5 6" key="1">
    <citation type="journal article" date="2012" name="J. Bacteriol.">
        <title>Genome Sequence of the Pattern-Forming Social Bacterium Paenibacillus dendritiformis C454 Chiral Morphotype.</title>
        <authorList>
            <person name="Sirota-Madi A."/>
            <person name="Olender T."/>
            <person name="Helman Y."/>
            <person name="Brainis I."/>
            <person name="Finkelshtein A."/>
            <person name="Roth D."/>
            <person name="Hagai E."/>
            <person name="Leshkowitz D."/>
            <person name="Brodsky L."/>
            <person name="Galatenko V."/>
            <person name="Nikolaev V."/>
            <person name="Gutnick D.L."/>
            <person name="Lancet D."/>
            <person name="Ben-Jacob E."/>
        </authorList>
    </citation>
    <scope>NUCLEOTIDE SEQUENCE [LARGE SCALE GENOMIC DNA]</scope>
    <source>
        <strain evidence="5 6">C454</strain>
    </source>
</reference>
<dbReference type="CDD" id="cd01129">
    <property type="entry name" value="PulE-GspE-like"/>
    <property type="match status" value="1"/>
</dbReference>
<organism evidence="5 6">
    <name type="scientific">Paenibacillus dendritiformis C454</name>
    <dbReference type="NCBI Taxonomy" id="1131935"/>
    <lineage>
        <taxon>Bacteria</taxon>
        <taxon>Bacillati</taxon>
        <taxon>Bacillota</taxon>
        <taxon>Bacilli</taxon>
        <taxon>Bacillales</taxon>
        <taxon>Paenibacillaceae</taxon>
        <taxon>Paenibacillus</taxon>
    </lineage>
</organism>
<proteinExistence type="inferred from homology"/>
<keyword evidence="3" id="KW-0067">ATP-binding</keyword>
<dbReference type="InterPro" id="IPR027417">
    <property type="entry name" value="P-loop_NTPase"/>
</dbReference>
<comment type="caution">
    <text evidence="5">The sequence shown here is derived from an EMBL/GenBank/DDBJ whole genome shotgun (WGS) entry which is preliminary data.</text>
</comment>
<evidence type="ECO:0000313" key="5">
    <source>
        <dbReference type="EMBL" id="EHQ62425.1"/>
    </source>
</evidence>
<evidence type="ECO:0000313" key="6">
    <source>
        <dbReference type="Proteomes" id="UP000003900"/>
    </source>
</evidence>
<dbReference type="OrthoDB" id="9808272at2"/>
<feature type="domain" description="AAA+ ATPase" evidence="4">
    <location>
        <begin position="306"/>
        <end position="429"/>
    </location>
</feature>
<dbReference type="Proteomes" id="UP000003900">
    <property type="component" value="Unassembled WGS sequence"/>
</dbReference>
<evidence type="ECO:0000256" key="2">
    <source>
        <dbReference type="ARBA" id="ARBA00022741"/>
    </source>
</evidence>
<dbReference type="GO" id="GO:0005524">
    <property type="term" value="F:ATP binding"/>
    <property type="evidence" value="ECO:0007669"/>
    <property type="project" value="UniProtKB-KW"/>
</dbReference>
<evidence type="ECO:0000256" key="3">
    <source>
        <dbReference type="ARBA" id="ARBA00022840"/>
    </source>
</evidence>
<dbReference type="SMART" id="SM00382">
    <property type="entry name" value="AAA"/>
    <property type="match status" value="1"/>
</dbReference>
<dbReference type="FunFam" id="3.30.450.90:FF:000001">
    <property type="entry name" value="Type II secretion system ATPase GspE"/>
    <property type="match status" value="1"/>
</dbReference>
<dbReference type="FunFam" id="3.30.300.160:FF:000002">
    <property type="entry name" value="Type II secretion system protein E"/>
    <property type="match status" value="1"/>
</dbReference>
<dbReference type="Gene3D" id="3.30.450.90">
    <property type="match status" value="1"/>
</dbReference>
<dbReference type="AlphaFoldDB" id="H3SEX8"/>
<evidence type="ECO:0000256" key="1">
    <source>
        <dbReference type="ARBA" id="ARBA00006611"/>
    </source>
</evidence>
<dbReference type="GO" id="GO:0005886">
    <property type="term" value="C:plasma membrane"/>
    <property type="evidence" value="ECO:0007669"/>
    <property type="project" value="TreeGrafter"/>
</dbReference>
<dbReference type="InterPro" id="IPR001482">
    <property type="entry name" value="T2SS/T4SS_dom"/>
</dbReference>